<gene>
    <name evidence="2" type="ORF">E2C01_097103</name>
</gene>
<name>A0A5B7K931_PORTR</name>
<reference evidence="2 3" key="1">
    <citation type="submission" date="2019-05" db="EMBL/GenBank/DDBJ databases">
        <title>Another draft genome of Portunus trituberculatus and its Hox gene families provides insights of decapod evolution.</title>
        <authorList>
            <person name="Jeong J.-H."/>
            <person name="Song I."/>
            <person name="Kim S."/>
            <person name="Choi T."/>
            <person name="Kim D."/>
            <person name="Ryu S."/>
            <person name="Kim W."/>
        </authorList>
    </citation>
    <scope>NUCLEOTIDE SEQUENCE [LARGE SCALE GENOMIC DNA]</scope>
    <source>
        <tissue evidence="2">Muscle</tissue>
    </source>
</reference>
<protein>
    <submittedName>
        <fullName evidence="2">Uncharacterized protein</fullName>
    </submittedName>
</protein>
<evidence type="ECO:0000256" key="1">
    <source>
        <dbReference type="SAM" id="MobiDB-lite"/>
    </source>
</evidence>
<evidence type="ECO:0000313" key="2">
    <source>
        <dbReference type="EMBL" id="MPD01569.1"/>
    </source>
</evidence>
<evidence type="ECO:0000313" key="3">
    <source>
        <dbReference type="Proteomes" id="UP000324222"/>
    </source>
</evidence>
<comment type="caution">
    <text evidence="2">The sequence shown here is derived from an EMBL/GenBank/DDBJ whole genome shotgun (WGS) entry which is preliminary data.</text>
</comment>
<organism evidence="2 3">
    <name type="scientific">Portunus trituberculatus</name>
    <name type="common">Swimming crab</name>
    <name type="synonym">Neptunus trituberculatus</name>
    <dbReference type="NCBI Taxonomy" id="210409"/>
    <lineage>
        <taxon>Eukaryota</taxon>
        <taxon>Metazoa</taxon>
        <taxon>Ecdysozoa</taxon>
        <taxon>Arthropoda</taxon>
        <taxon>Crustacea</taxon>
        <taxon>Multicrustacea</taxon>
        <taxon>Malacostraca</taxon>
        <taxon>Eumalacostraca</taxon>
        <taxon>Eucarida</taxon>
        <taxon>Decapoda</taxon>
        <taxon>Pleocyemata</taxon>
        <taxon>Brachyura</taxon>
        <taxon>Eubrachyura</taxon>
        <taxon>Portunoidea</taxon>
        <taxon>Portunidae</taxon>
        <taxon>Portuninae</taxon>
        <taxon>Portunus</taxon>
    </lineage>
</organism>
<dbReference type="EMBL" id="VSRR010127717">
    <property type="protein sequence ID" value="MPD01569.1"/>
    <property type="molecule type" value="Genomic_DNA"/>
</dbReference>
<proteinExistence type="predicted"/>
<keyword evidence="3" id="KW-1185">Reference proteome</keyword>
<dbReference type="Proteomes" id="UP000324222">
    <property type="component" value="Unassembled WGS sequence"/>
</dbReference>
<sequence length="61" mass="7180">MYVLFRRNRRYGRKHLRKLVTYLCPHLHSSPSRGILTDSLRSSSHTSQSNNGRTVMEEFDS</sequence>
<dbReference type="AlphaFoldDB" id="A0A5B7K931"/>
<dbReference type="OrthoDB" id="5959154at2759"/>
<feature type="compositionally biased region" description="Polar residues" evidence="1">
    <location>
        <begin position="39"/>
        <end position="53"/>
    </location>
</feature>
<accession>A0A5B7K931</accession>
<feature type="region of interest" description="Disordered" evidence="1">
    <location>
        <begin position="29"/>
        <end position="61"/>
    </location>
</feature>